<dbReference type="InterPro" id="IPR007015">
    <property type="entry name" value="DNA_pol_V/MYBBP1A"/>
</dbReference>
<protein>
    <recommendedName>
        <fullName evidence="6">G-patch domain-containing protein</fullName>
    </recommendedName>
</protein>
<keyword evidence="3" id="KW-0677">Repeat</keyword>
<sequence>MKISFGVKSQPKTAVVQNPTSTFSQLHQHASDSEDNDEEQEVKKRGINLFENGAAALGDEENKPKLVIPMVKKTDWKTQRQIEMLKKQEEEGTITEENKARLALLRESIGEAEETEESTQNGTIETAAAAGENAEDADYSKMPIDGFGLAMLRGMGWKDGEGMGKQKVKVDYKPPMPRPKGLGLGAVPKVKNNTSVAKNGDKGTKDKQLGVGSLVKIVGTSNNGKYGKVEGVDEENASVFVNLVLVKNTVRVSQYAVQLVSKEEYEKDSKCINKKAYDSARTDTECDKKTSRPSSSSSSPTTEWVQRSLRVRFIDKKYEDRRYYKTKMVVLDAPDSRHCTLEDEDGRKHYDIRESWLETIIPRKEGSKVMIVGGKRRGKLAVLEERDVDRERIKVRVLGTDEVVKLSFDDACEYVGRYIMATELLKLFKKINKKISGDDWNMKKVGKVFSSLKAADQQKALIQMTSICEQSEDEGLAITYGNCIASVLPTEARPGKKVHTEVPVETRVMLWETLRSVDETKKAKKNPTVFDTLYAILFLLSKAWKGATAVQYKSDAEEAAVFIEGQKSGELDLAIVVDLLMSLLSRHHKYHKAIVYFAFVELIPQMQVEHLKHILETISMPDEEMMKSADDEDDEFEPIDDEEADGEDEGDEAEDEEESEEEDEEEMEVDDDDEEGDETPADPKLLENLKKALGEAADNSDDDEEPEDLDDEAMLKMDDMLANAFREHFAKTRKSQKENLEHIRQFRMKCFDLVVLVLSHEKGRSLAPDLIEPFVALSKETLKRPNSESVFNRAKDVLDLISNMRKLSLPEKQILNTIKRLDEVSSGMTNPAMKDMIAGLSSLLFSASIDSEGKPSTAVKKAYEKLLDSYMKGDKVLSELATAPYLKYPTVLVSFVPKLVEYAYDTNVKVFKRTEALTCLQVFLRKDLICSKDEATKKIFAKVAKLLGPRFTAFIKECGTQEMKPRLFAFALKTFLTFAKNIPNELLGELLTVAPAIEEFIKLDDFDKRMKKADKAVMAVCGKKPVTIVKQIHSLVDVEEVEE</sequence>
<feature type="region of interest" description="Disordered" evidence="5">
    <location>
        <begin position="282"/>
        <end position="301"/>
    </location>
</feature>
<evidence type="ECO:0000256" key="1">
    <source>
        <dbReference type="ARBA" id="ARBA00004123"/>
    </source>
</evidence>
<feature type="region of interest" description="Disordered" evidence="5">
    <location>
        <begin position="170"/>
        <end position="205"/>
    </location>
</feature>
<dbReference type="GO" id="GO:0006355">
    <property type="term" value="P:regulation of DNA-templated transcription"/>
    <property type="evidence" value="ECO:0007669"/>
    <property type="project" value="InterPro"/>
</dbReference>
<dbReference type="InterPro" id="IPR041993">
    <property type="entry name" value="GPKOW_KOW1"/>
</dbReference>
<dbReference type="InterPro" id="IPR045166">
    <property type="entry name" value="Spp2-like"/>
</dbReference>
<dbReference type="EMBL" id="JAUCMV010000002">
    <property type="protein sequence ID" value="KAK0415595.1"/>
    <property type="molecule type" value="Genomic_DNA"/>
</dbReference>
<name>A0AA39M006_9BILA</name>
<evidence type="ECO:0000313" key="7">
    <source>
        <dbReference type="EMBL" id="KAK0415595.1"/>
    </source>
</evidence>
<comment type="subcellular location">
    <subcellularLocation>
        <location evidence="1">Nucleus</location>
    </subcellularLocation>
</comment>
<dbReference type="CDD" id="cd13152">
    <property type="entry name" value="KOW_GPKOW_A"/>
    <property type="match status" value="1"/>
</dbReference>
<evidence type="ECO:0000256" key="5">
    <source>
        <dbReference type="SAM" id="MobiDB-lite"/>
    </source>
</evidence>
<dbReference type="GO" id="GO:0005681">
    <property type="term" value="C:spliceosomal complex"/>
    <property type="evidence" value="ECO:0007669"/>
    <property type="project" value="TreeGrafter"/>
</dbReference>
<dbReference type="GO" id="GO:0000398">
    <property type="term" value="P:mRNA splicing, via spliceosome"/>
    <property type="evidence" value="ECO:0007669"/>
    <property type="project" value="InterPro"/>
</dbReference>
<dbReference type="InterPro" id="IPR000467">
    <property type="entry name" value="G_patch_dom"/>
</dbReference>
<comment type="similarity">
    <text evidence="2">Belongs to the MOS2 family.</text>
</comment>
<keyword evidence="8" id="KW-1185">Reference proteome</keyword>
<evidence type="ECO:0000256" key="2">
    <source>
        <dbReference type="ARBA" id="ARBA00010966"/>
    </source>
</evidence>
<dbReference type="InterPro" id="IPR005824">
    <property type="entry name" value="KOW"/>
</dbReference>
<accession>A0AA39M006</accession>
<organism evidence="7 8">
    <name type="scientific">Steinernema hermaphroditum</name>
    <dbReference type="NCBI Taxonomy" id="289476"/>
    <lineage>
        <taxon>Eukaryota</taxon>
        <taxon>Metazoa</taxon>
        <taxon>Ecdysozoa</taxon>
        <taxon>Nematoda</taxon>
        <taxon>Chromadorea</taxon>
        <taxon>Rhabditida</taxon>
        <taxon>Tylenchina</taxon>
        <taxon>Panagrolaimomorpha</taxon>
        <taxon>Strongyloidoidea</taxon>
        <taxon>Steinernematidae</taxon>
        <taxon>Steinernema</taxon>
    </lineage>
</organism>
<dbReference type="GO" id="GO:0005730">
    <property type="term" value="C:nucleolus"/>
    <property type="evidence" value="ECO:0007669"/>
    <property type="project" value="InterPro"/>
</dbReference>
<dbReference type="Pfam" id="PF25088">
    <property type="entry name" value="GPKOW_C"/>
    <property type="match status" value="1"/>
</dbReference>
<feature type="compositionally biased region" description="Polar residues" evidence="5">
    <location>
        <begin position="10"/>
        <end position="28"/>
    </location>
</feature>
<dbReference type="Pfam" id="PF12656">
    <property type="entry name" value="G-patch_2"/>
    <property type="match status" value="1"/>
</dbReference>
<dbReference type="CDD" id="cd13153">
    <property type="entry name" value="KOW_GPKOW_B"/>
    <property type="match status" value="1"/>
</dbReference>
<evidence type="ECO:0000313" key="8">
    <source>
        <dbReference type="Proteomes" id="UP001175271"/>
    </source>
</evidence>
<evidence type="ECO:0000259" key="6">
    <source>
        <dbReference type="PROSITE" id="PS50174"/>
    </source>
</evidence>
<dbReference type="GO" id="GO:0003677">
    <property type="term" value="F:DNA binding"/>
    <property type="evidence" value="ECO:0007669"/>
    <property type="project" value="InterPro"/>
</dbReference>
<keyword evidence="4" id="KW-0539">Nucleus</keyword>
<feature type="domain" description="G-patch" evidence="6">
    <location>
        <begin position="144"/>
        <end position="216"/>
    </location>
</feature>
<evidence type="ECO:0000256" key="4">
    <source>
        <dbReference type="ARBA" id="ARBA00023242"/>
    </source>
</evidence>
<reference evidence="7" key="1">
    <citation type="submission" date="2023-06" db="EMBL/GenBank/DDBJ databases">
        <title>Genomic analysis of the entomopathogenic nematode Steinernema hermaphroditum.</title>
        <authorList>
            <person name="Schwarz E.M."/>
            <person name="Heppert J.K."/>
            <person name="Baniya A."/>
            <person name="Schwartz H.T."/>
            <person name="Tan C.-H."/>
            <person name="Antoshechkin I."/>
            <person name="Sternberg P.W."/>
            <person name="Goodrich-Blair H."/>
            <person name="Dillman A.R."/>
        </authorList>
    </citation>
    <scope>NUCLEOTIDE SEQUENCE</scope>
    <source>
        <strain evidence="7">PS9179</strain>
        <tissue evidence="7">Whole animal</tissue>
    </source>
</reference>
<gene>
    <name evidence="7" type="ORF">QR680_012019</name>
</gene>
<feature type="compositionally biased region" description="Acidic residues" evidence="5">
    <location>
        <begin position="630"/>
        <end position="680"/>
    </location>
</feature>
<comment type="caution">
    <text evidence="7">The sequence shown here is derived from an EMBL/GenBank/DDBJ whole genome shotgun (WGS) entry which is preliminary data.</text>
</comment>
<proteinExistence type="inferred from homology"/>
<dbReference type="Pfam" id="PF04931">
    <property type="entry name" value="DNA_pol_phi"/>
    <property type="match status" value="1"/>
</dbReference>
<evidence type="ECO:0000256" key="3">
    <source>
        <dbReference type="ARBA" id="ARBA00022737"/>
    </source>
</evidence>
<dbReference type="InterPro" id="IPR041994">
    <property type="entry name" value="GPKOW_KOW2"/>
</dbReference>
<feature type="compositionally biased region" description="Low complexity" evidence="5">
    <location>
        <begin position="292"/>
        <end position="301"/>
    </location>
</feature>
<dbReference type="AlphaFoldDB" id="A0AA39M006"/>
<feature type="region of interest" description="Disordered" evidence="5">
    <location>
        <begin position="1"/>
        <end position="42"/>
    </location>
</feature>
<dbReference type="PROSITE" id="PS50174">
    <property type="entry name" value="G_PATCH"/>
    <property type="match status" value="1"/>
</dbReference>
<feature type="region of interest" description="Disordered" evidence="5">
    <location>
        <begin position="627"/>
        <end position="682"/>
    </location>
</feature>
<dbReference type="SMART" id="SM00739">
    <property type="entry name" value="KOW"/>
    <property type="match status" value="2"/>
</dbReference>
<dbReference type="PANTHER" id="PTHR15818">
    <property type="entry name" value="G PATCH AND KOW-CONTAINING"/>
    <property type="match status" value="1"/>
</dbReference>
<dbReference type="PANTHER" id="PTHR15818:SF2">
    <property type="entry name" value="G-PATCH DOMAIN AND KOW MOTIFS-CONTAINING PROTEIN"/>
    <property type="match status" value="1"/>
</dbReference>
<dbReference type="InterPro" id="IPR026822">
    <property type="entry name" value="Spp2/MOS2_G-patch"/>
</dbReference>
<dbReference type="Proteomes" id="UP001175271">
    <property type="component" value="Unassembled WGS sequence"/>
</dbReference>